<keyword evidence="2" id="KW-1185">Reference proteome</keyword>
<evidence type="ECO:0000313" key="2">
    <source>
        <dbReference type="Proteomes" id="UP000657918"/>
    </source>
</evidence>
<dbReference type="PANTHER" id="PTHR47602:SF2">
    <property type="entry name" value="F-BOX PROTEIN SKIP22"/>
    <property type="match status" value="1"/>
</dbReference>
<dbReference type="Proteomes" id="UP000657918">
    <property type="component" value="Unassembled WGS sequence"/>
</dbReference>
<dbReference type="PANTHER" id="PTHR47602">
    <property type="entry name" value="F-BOX PROTEIN SKIP22"/>
    <property type="match status" value="1"/>
</dbReference>
<reference evidence="1 2" key="1">
    <citation type="submission" date="2020-10" db="EMBL/GenBank/DDBJ databases">
        <title>Plant Genome Project.</title>
        <authorList>
            <person name="Zhang R.-G."/>
        </authorList>
    </citation>
    <scope>NUCLEOTIDE SEQUENCE [LARGE SCALE GENOMIC DNA]</scope>
    <source>
        <strain evidence="1">FAFU-HL-1</strain>
        <tissue evidence="1">Leaf</tissue>
    </source>
</reference>
<dbReference type="CDD" id="cd22165">
    <property type="entry name" value="F-box_AtSKIP22-like"/>
    <property type="match status" value="1"/>
</dbReference>
<name>A0A835JBM7_9ROSI</name>
<proteinExistence type="predicted"/>
<accession>A0A835JBM7</accession>
<dbReference type="Gene3D" id="1.20.1280.50">
    <property type="match status" value="1"/>
</dbReference>
<dbReference type="SUPFAM" id="SSF81383">
    <property type="entry name" value="F-box domain"/>
    <property type="match status" value="1"/>
</dbReference>
<evidence type="ECO:0000313" key="1">
    <source>
        <dbReference type="EMBL" id="KAF9667395.1"/>
    </source>
</evidence>
<sequence>MLDAPPTELKHKILESLAAIDSAKMECVSSEMQCLSSNNDLWQQKFAEESRDGIGALGTVIWKEQFGSNWENKKKWKRDVNAMQDYQEAPPIFFTIRWDPHPFRFPSFIGGDYDHLPVLGIPPPNGRPGL</sequence>
<protein>
    <recommendedName>
        <fullName evidence="3">F-box domain-containing protein</fullName>
    </recommendedName>
</protein>
<organism evidence="1 2">
    <name type="scientific">Salix dunnii</name>
    <dbReference type="NCBI Taxonomy" id="1413687"/>
    <lineage>
        <taxon>Eukaryota</taxon>
        <taxon>Viridiplantae</taxon>
        <taxon>Streptophyta</taxon>
        <taxon>Embryophyta</taxon>
        <taxon>Tracheophyta</taxon>
        <taxon>Spermatophyta</taxon>
        <taxon>Magnoliopsida</taxon>
        <taxon>eudicotyledons</taxon>
        <taxon>Gunneridae</taxon>
        <taxon>Pentapetalae</taxon>
        <taxon>rosids</taxon>
        <taxon>fabids</taxon>
        <taxon>Malpighiales</taxon>
        <taxon>Salicaceae</taxon>
        <taxon>Saliceae</taxon>
        <taxon>Salix</taxon>
    </lineage>
</organism>
<evidence type="ECO:0008006" key="3">
    <source>
        <dbReference type="Google" id="ProtNLM"/>
    </source>
</evidence>
<gene>
    <name evidence="1" type="ORF">SADUNF_Sadunf15G0018600</name>
</gene>
<dbReference type="EMBL" id="JADGMS010000015">
    <property type="protein sequence ID" value="KAF9667395.1"/>
    <property type="molecule type" value="Genomic_DNA"/>
</dbReference>
<dbReference type="AlphaFoldDB" id="A0A835JBM7"/>
<dbReference type="OrthoDB" id="101791at2759"/>
<comment type="caution">
    <text evidence="1">The sequence shown here is derived from an EMBL/GenBank/DDBJ whole genome shotgun (WGS) entry which is preliminary data.</text>
</comment>
<dbReference type="InterPro" id="IPR036047">
    <property type="entry name" value="F-box-like_dom_sf"/>
</dbReference>